<dbReference type="GO" id="GO:0005737">
    <property type="term" value="C:cytoplasm"/>
    <property type="evidence" value="ECO:0007669"/>
    <property type="project" value="InterPro"/>
</dbReference>
<evidence type="ECO:0000256" key="4">
    <source>
        <dbReference type="ARBA" id="ARBA00023186"/>
    </source>
</evidence>
<dbReference type="InterPro" id="IPR016154">
    <property type="entry name" value="Heat_shock_Hsp33_C"/>
</dbReference>
<evidence type="ECO:0000256" key="5">
    <source>
        <dbReference type="ARBA" id="ARBA00023284"/>
    </source>
</evidence>
<evidence type="ECO:0000256" key="3">
    <source>
        <dbReference type="ARBA" id="ARBA00023157"/>
    </source>
</evidence>
<dbReference type="SUPFAM" id="SSF118352">
    <property type="entry name" value="HSP33 redox switch-like"/>
    <property type="match status" value="1"/>
</dbReference>
<dbReference type="GO" id="GO:0044183">
    <property type="term" value="F:protein folding chaperone"/>
    <property type="evidence" value="ECO:0007669"/>
    <property type="project" value="TreeGrafter"/>
</dbReference>
<dbReference type="AlphaFoldDB" id="A0A975FXA9"/>
<dbReference type="GO" id="GO:0051082">
    <property type="term" value="F:unfolded protein binding"/>
    <property type="evidence" value="ECO:0007669"/>
    <property type="project" value="InterPro"/>
</dbReference>
<accession>A0A975FXA9</accession>
<keyword evidence="5" id="KW-0676">Redox-active center</keyword>
<keyword evidence="3" id="KW-1015">Disulfide bond</keyword>
<dbReference type="InterPro" id="IPR023212">
    <property type="entry name" value="Hsp33_helix_hairpin_bin_dom_sf"/>
</dbReference>
<reference evidence="6" key="1">
    <citation type="submission" date="2021-04" db="EMBL/GenBank/DDBJ databases">
        <title>The complete genome sequence of Caulobacter sp. S6.</title>
        <authorList>
            <person name="Tang Y."/>
            <person name="Ouyang W."/>
            <person name="Liu Q."/>
            <person name="Huang B."/>
            <person name="Guo Z."/>
            <person name="Lei P."/>
        </authorList>
    </citation>
    <scope>NUCLEOTIDE SEQUENCE</scope>
    <source>
        <strain evidence="6">S6</strain>
    </source>
</reference>
<dbReference type="CDD" id="cd00498">
    <property type="entry name" value="Hsp33"/>
    <property type="match status" value="1"/>
</dbReference>
<keyword evidence="4" id="KW-0143">Chaperone</keyword>
<name>A0A975FXA9_9CAUL</name>
<evidence type="ECO:0000256" key="2">
    <source>
        <dbReference type="ARBA" id="ARBA00022833"/>
    </source>
</evidence>
<dbReference type="GO" id="GO:0042026">
    <property type="term" value="P:protein refolding"/>
    <property type="evidence" value="ECO:0007669"/>
    <property type="project" value="TreeGrafter"/>
</dbReference>
<evidence type="ECO:0000313" key="6">
    <source>
        <dbReference type="EMBL" id="QUD87125.1"/>
    </source>
</evidence>
<keyword evidence="1" id="KW-0963">Cytoplasm</keyword>
<protein>
    <submittedName>
        <fullName evidence="6">Hsp33 family molecular chaperone</fullName>
    </submittedName>
</protein>
<sequence length="305" mass="33518">MTEPTPLAPPPTDDLVAAFQIGERPVRGRIARLGPMVDEILTRHDYPEPVANLLGEACALTALVGASLKFDGRLILQAQGDGPVAYVVADYDTEGFLRGYCRFDAERVAEASKGFTRPGAKSLLGQGVFIMTIDQGADMERYQGVTPIEGETLALCAEHYFAQSEQTPTRVRLAVGQATTDAEPKWRAGGILMQNIAGDEARGETREAWRTAQALFETVGEDELIDPTIAPEQLLWRLFHEEGVRLFQPKALHAFCRCSMERIESVVGSFTPEERAEMVEADGKIHVTCEYCSRTYELEPGAVEP</sequence>
<dbReference type="PANTHER" id="PTHR30111:SF1">
    <property type="entry name" value="33 KDA CHAPERONIN"/>
    <property type="match status" value="1"/>
</dbReference>
<dbReference type="Gene3D" id="1.10.287.480">
    <property type="entry name" value="helix hairpin bin"/>
    <property type="match status" value="1"/>
</dbReference>
<dbReference type="InterPro" id="IPR016153">
    <property type="entry name" value="Heat_shock_Hsp33_N"/>
</dbReference>
<dbReference type="EMBL" id="CP073078">
    <property type="protein sequence ID" value="QUD87125.1"/>
    <property type="molecule type" value="Genomic_DNA"/>
</dbReference>
<evidence type="ECO:0000313" key="7">
    <source>
        <dbReference type="Proteomes" id="UP000676409"/>
    </source>
</evidence>
<dbReference type="Gene3D" id="3.55.30.10">
    <property type="entry name" value="Hsp33 domain"/>
    <property type="match status" value="1"/>
</dbReference>
<evidence type="ECO:0000256" key="1">
    <source>
        <dbReference type="ARBA" id="ARBA00022490"/>
    </source>
</evidence>
<dbReference type="InterPro" id="IPR000397">
    <property type="entry name" value="Heat_shock_Hsp33"/>
</dbReference>
<dbReference type="PANTHER" id="PTHR30111">
    <property type="entry name" value="33 KDA CHAPERONIN"/>
    <property type="match status" value="1"/>
</dbReference>
<organism evidence="6 7">
    <name type="scientific">Phenylobacterium montanum</name>
    <dbReference type="NCBI Taxonomy" id="2823693"/>
    <lineage>
        <taxon>Bacteria</taxon>
        <taxon>Pseudomonadati</taxon>
        <taxon>Pseudomonadota</taxon>
        <taxon>Alphaproteobacteria</taxon>
        <taxon>Caulobacterales</taxon>
        <taxon>Caulobacteraceae</taxon>
        <taxon>Phenylobacterium</taxon>
    </lineage>
</organism>
<gene>
    <name evidence="6" type="ORF">KCG34_18975</name>
</gene>
<proteinExistence type="predicted"/>
<dbReference type="SUPFAM" id="SSF64397">
    <property type="entry name" value="Hsp33 domain"/>
    <property type="match status" value="1"/>
</dbReference>
<dbReference type="PIRSF" id="PIRSF005261">
    <property type="entry name" value="Heat_shock_Hsp33"/>
    <property type="match status" value="1"/>
</dbReference>
<dbReference type="Proteomes" id="UP000676409">
    <property type="component" value="Chromosome"/>
</dbReference>
<keyword evidence="7" id="KW-1185">Reference proteome</keyword>
<keyword evidence="2" id="KW-0862">Zinc</keyword>
<dbReference type="Pfam" id="PF01430">
    <property type="entry name" value="HSP33"/>
    <property type="match status" value="1"/>
</dbReference>
<dbReference type="Gene3D" id="3.90.1280.10">
    <property type="entry name" value="HSP33 redox switch-like"/>
    <property type="match status" value="1"/>
</dbReference>
<dbReference type="NCBIfam" id="NF002386">
    <property type="entry name" value="PRK01402.1"/>
    <property type="match status" value="1"/>
</dbReference>
<dbReference type="KEGG" id="caul:KCG34_18975"/>
<dbReference type="RefSeq" id="WP_211937177.1">
    <property type="nucleotide sequence ID" value="NZ_CP073078.1"/>
</dbReference>